<keyword evidence="2" id="KW-1185">Reference proteome</keyword>
<organism evidence="1 2">
    <name type="scientific">Vararia minispora EC-137</name>
    <dbReference type="NCBI Taxonomy" id="1314806"/>
    <lineage>
        <taxon>Eukaryota</taxon>
        <taxon>Fungi</taxon>
        <taxon>Dikarya</taxon>
        <taxon>Basidiomycota</taxon>
        <taxon>Agaricomycotina</taxon>
        <taxon>Agaricomycetes</taxon>
        <taxon>Russulales</taxon>
        <taxon>Lachnocladiaceae</taxon>
        <taxon>Vararia</taxon>
    </lineage>
</organism>
<protein>
    <submittedName>
        <fullName evidence="1">Uncharacterized protein</fullName>
    </submittedName>
</protein>
<proteinExistence type="predicted"/>
<comment type="caution">
    <text evidence="1">The sequence shown here is derived from an EMBL/GenBank/DDBJ whole genome shotgun (WGS) entry which is preliminary data.</text>
</comment>
<sequence length="417" mass="45355">MQSPPGQTTAIANHLPRDILLIIFVHGFKGTDETFHSFPSRLKHVLTESIEDVSVESIVFPAYETKGELDKAVERFADWLATLTVQKEVAHGTGGGAGKAKIVLCGHSMGGLLIADTLLAIVSNRTHQEAPLWPNIIACLAFDTPYLGLHPHIFKNSATKALGYAQTAHKAATDAWDAFGAFNKAKSSSGATQTAGLLSAPPTDVPTQNSGSAWARWAAPAAYAVGGALLAGGIAGTAFYKRNDILSGYTYLQDHMRYVGNLWDETSLQRRMDGLLRAEQEHGVAFRTYYTLLPPDIRNHISERTFVVLPTSRDAAAHFEGARNTLAEDEVQAHIGMFEPSTNDGYYQLGLTVASVVREALMRCRGIKESKDENNAEVVKHSEELTKTVAREGSEPPTNPWAKVENDTEPSMNPWAD</sequence>
<dbReference type="Proteomes" id="UP000814128">
    <property type="component" value="Unassembled WGS sequence"/>
</dbReference>
<dbReference type="EMBL" id="MU273522">
    <property type="protein sequence ID" value="KAI0033340.1"/>
    <property type="molecule type" value="Genomic_DNA"/>
</dbReference>
<name>A0ACB8QNT5_9AGAM</name>
<reference evidence="1" key="2">
    <citation type="journal article" date="2022" name="New Phytol.">
        <title>Evolutionary transition to the ectomycorrhizal habit in the genomes of a hyperdiverse lineage of mushroom-forming fungi.</title>
        <authorList>
            <person name="Looney B."/>
            <person name="Miyauchi S."/>
            <person name="Morin E."/>
            <person name="Drula E."/>
            <person name="Courty P.E."/>
            <person name="Kohler A."/>
            <person name="Kuo A."/>
            <person name="LaButti K."/>
            <person name="Pangilinan J."/>
            <person name="Lipzen A."/>
            <person name="Riley R."/>
            <person name="Andreopoulos W."/>
            <person name="He G."/>
            <person name="Johnson J."/>
            <person name="Nolan M."/>
            <person name="Tritt A."/>
            <person name="Barry K.W."/>
            <person name="Grigoriev I.V."/>
            <person name="Nagy L.G."/>
            <person name="Hibbett D."/>
            <person name="Henrissat B."/>
            <person name="Matheny P.B."/>
            <person name="Labbe J."/>
            <person name="Martin F.M."/>
        </authorList>
    </citation>
    <scope>NUCLEOTIDE SEQUENCE</scope>
    <source>
        <strain evidence="1">EC-137</strain>
    </source>
</reference>
<gene>
    <name evidence="1" type="ORF">K488DRAFT_77953</name>
</gene>
<evidence type="ECO:0000313" key="1">
    <source>
        <dbReference type="EMBL" id="KAI0033340.1"/>
    </source>
</evidence>
<accession>A0ACB8QNT5</accession>
<reference evidence="1" key="1">
    <citation type="submission" date="2021-02" db="EMBL/GenBank/DDBJ databases">
        <authorList>
            <consortium name="DOE Joint Genome Institute"/>
            <person name="Ahrendt S."/>
            <person name="Looney B.P."/>
            <person name="Miyauchi S."/>
            <person name="Morin E."/>
            <person name="Drula E."/>
            <person name="Courty P.E."/>
            <person name="Chicoki N."/>
            <person name="Fauchery L."/>
            <person name="Kohler A."/>
            <person name="Kuo A."/>
            <person name="Labutti K."/>
            <person name="Pangilinan J."/>
            <person name="Lipzen A."/>
            <person name="Riley R."/>
            <person name="Andreopoulos W."/>
            <person name="He G."/>
            <person name="Johnson J."/>
            <person name="Barry K.W."/>
            <person name="Grigoriev I.V."/>
            <person name="Nagy L."/>
            <person name="Hibbett D."/>
            <person name="Henrissat B."/>
            <person name="Matheny P.B."/>
            <person name="Labbe J."/>
            <person name="Martin F."/>
        </authorList>
    </citation>
    <scope>NUCLEOTIDE SEQUENCE</scope>
    <source>
        <strain evidence="1">EC-137</strain>
    </source>
</reference>
<evidence type="ECO:0000313" key="2">
    <source>
        <dbReference type="Proteomes" id="UP000814128"/>
    </source>
</evidence>